<organism evidence="3 4">
    <name type="scientific">Polyangium fumosum</name>
    <dbReference type="NCBI Taxonomy" id="889272"/>
    <lineage>
        <taxon>Bacteria</taxon>
        <taxon>Pseudomonadati</taxon>
        <taxon>Myxococcota</taxon>
        <taxon>Polyangia</taxon>
        <taxon>Polyangiales</taxon>
        <taxon>Polyangiaceae</taxon>
        <taxon>Polyangium</taxon>
    </lineage>
</organism>
<accession>A0A4U1J9U3</accession>
<keyword evidence="1" id="KW-1133">Transmembrane helix</keyword>
<feature type="transmembrane region" description="Helical" evidence="1">
    <location>
        <begin position="288"/>
        <end position="313"/>
    </location>
</feature>
<feature type="chain" id="PRO_5020823254" description="PEGA domain-containing protein" evidence="2">
    <location>
        <begin position="24"/>
        <end position="343"/>
    </location>
</feature>
<dbReference type="OrthoDB" id="5521179at2"/>
<evidence type="ECO:0000256" key="2">
    <source>
        <dbReference type="SAM" id="SignalP"/>
    </source>
</evidence>
<dbReference type="Proteomes" id="UP000309215">
    <property type="component" value="Unassembled WGS sequence"/>
</dbReference>
<reference evidence="3 4" key="1">
    <citation type="submission" date="2019-04" db="EMBL/GenBank/DDBJ databases">
        <authorList>
            <person name="Li Y."/>
            <person name="Wang J."/>
        </authorList>
    </citation>
    <scope>NUCLEOTIDE SEQUENCE [LARGE SCALE GENOMIC DNA]</scope>
    <source>
        <strain evidence="3 4">DSM 14668</strain>
    </source>
</reference>
<dbReference type="AlphaFoldDB" id="A0A4U1J9U3"/>
<evidence type="ECO:0000256" key="1">
    <source>
        <dbReference type="SAM" id="Phobius"/>
    </source>
</evidence>
<comment type="caution">
    <text evidence="3">The sequence shown here is derived from an EMBL/GenBank/DDBJ whole genome shotgun (WGS) entry which is preliminary data.</text>
</comment>
<keyword evidence="1" id="KW-0812">Transmembrane</keyword>
<keyword evidence="1" id="KW-0472">Membrane</keyword>
<feature type="signal peptide" evidence="2">
    <location>
        <begin position="1"/>
        <end position="23"/>
    </location>
</feature>
<dbReference type="EMBL" id="SSMQ01000022">
    <property type="protein sequence ID" value="TKD05166.1"/>
    <property type="molecule type" value="Genomic_DNA"/>
</dbReference>
<keyword evidence="4" id="KW-1185">Reference proteome</keyword>
<name>A0A4U1J9U3_9BACT</name>
<sequence>MKHLLLASTLLLAVSVSSSVSLAEEGAGAPAPTEPIQVPEKLEIPYTVYTTDRALMTTFHESTRKLLLEAQALEKAGKVAAALEKYQDAYAHNSLPDTQLELGLAQARAGLFLPCARNIQDVIAFWALRDYKLHPVTEVRTVLAYCAKRLGTIALRINIAGVRITVDGELVMDWPYHDEIYVEPGSHEIKANASGYWMNETHVDIKAGERKELRIAMQQRIHAQYVQFPTPPIHFNINANLSNGAKADQSTWPQSLMIASGVGMGLGLGALAVGLVQVNNAESKSAAATWTGVATVGGIVGGLSLTGLIIGIASRPPEPPPNVIITPQIAKDGGGVQFTATTP</sequence>
<dbReference type="RefSeq" id="WP_136930973.1">
    <property type="nucleotide sequence ID" value="NZ_SSMQ01000022.1"/>
</dbReference>
<evidence type="ECO:0000313" key="4">
    <source>
        <dbReference type="Proteomes" id="UP000309215"/>
    </source>
</evidence>
<proteinExistence type="predicted"/>
<keyword evidence="2" id="KW-0732">Signal</keyword>
<feature type="transmembrane region" description="Helical" evidence="1">
    <location>
        <begin position="256"/>
        <end position="276"/>
    </location>
</feature>
<evidence type="ECO:0008006" key="5">
    <source>
        <dbReference type="Google" id="ProtNLM"/>
    </source>
</evidence>
<protein>
    <recommendedName>
        <fullName evidence="5">PEGA domain-containing protein</fullName>
    </recommendedName>
</protein>
<evidence type="ECO:0000313" key="3">
    <source>
        <dbReference type="EMBL" id="TKD05166.1"/>
    </source>
</evidence>
<gene>
    <name evidence="3" type="ORF">E8A74_21740</name>
</gene>